<organism evidence="2">
    <name type="scientific">Rhizophora mucronata</name>
    <name type="common">Asiatic mangrove</name>
    <dbReference type="NCBI Taxonomy" id="61149"/>
    <lineage>
        <taxon>Eukaryota</taxon>
        <taxon>Viridiplantae</taxon>
        <taxon>Streptophyta</taxon>
        <taxon>Embryophyta</taxon>
        <taxon>Tracheophyta</taxon>
        <taxon>Spermatophyta</taxon>
        <taxon>Magnoliopsida</taxon>
        <taxon>eudicotyledons</taxon>
        <taxon>Gunneridae</taxon>
        <taxon>Pentapetalae</taxon>
        <taxon>rosids</taxon>
        <taxon>fabids</taxon>
        <taxon>Malpighiales</taxon>
        <taxon>Rhizophoraceae</taxon>
        <taxon>Rhizophora</taxon>
    </lineage>
</organism>
<dbReference type="AlphaFoldDB" id="A0A2P2JDZ3"/>
<sequence length="33" mass="4023">MKSCFCCYGHCTRFKIPRIVVKREENEYRSLPK</sequence>
<accession>A0A2P2JDZ3</accession>
<reference evidence="2" key="1">
    <citation type="submission" date="2018-02" db="EMBL/GenBank/DDBJ databases">
        <title>Rhizophora mucronata_Transcriptome.</title>
        <authorList>
            <person name="Meera S.P."/>
            <person name="Sreeshan A."/>
            <person name="Augustine A."/>
        </authorList>
    </citation>
    <scope>NUCLEOTIDE SEQUENCE</scope>
    <source>
        <tissue evidence="2">Leaf</tissue>
    </source>
</reference>
<protein>
    <submittedName>
        <fullName evidence="1 2">Two-component response regulator</fullName>
    </submittedName>
</protein>
<proteinExistence type="predicted"/>
<evidence type="ECO:0000313" key="2">
    <source>
        <dbReference type="EMBL" id="MBW91691.1"/>
    </source>
</evidence>
<dbReference type="EMBL" id="GGEC01011205">
    <property type="protein sequence ID" value="MBW91688.1"/>
    <property type="molecule type" value="Transcribed_RNA"/>
</dbReference>
<evidence type="ECO:0000313" key="1">
    <source>
        <dbReference type="EMBL" id="MBW91688.1"/>
    </source>
</evidence>
<name>A0A2P2JDZ3_RHIMU</name>
<dbReference type="EMBL" id="GGEC01011208">
    <property type="protein sequence ID" value="MBW91691.1"/>
    <property type="molecule type" value="Transcribed_RNA"/>
</dbReference>